<keyword evidence="3" id="KW-0134">Cell wall</keyword>
<evidence type="ECO:0000313" key="8">
    <source>
        <dbReference type="EMBL" id="NVN53116.1"/>
    </source>
</evidence>
<keyword evidence="4" id="KW-0560">Oxidoreductase</keyword>
<dbReference type="InterPro" id="IPR057326">
    <property type="entry name" value="KR_dom"/>
</dbReference>
<evidence type="ECO:0000256" key="3">
    <source>
        <dbReference type="ARBA" id="ARBA00022512"/>
    </source>
</evidence>
<dbReference type="Pfam" id="PF13561">
    <property type="entry name" value="adh_short_C2"/>
    <property type="match status" value="1"/>
</dbReference>
<comment type="similarity">
    <text evidence="2">Belongs to the short-chain dehydrogenases/reductases (SDR) family.</text>
</comment>
<dbReference type="PRINTS" id="PR00080">
    <property type="entry name" value="SDRFAMILY"/>
</dbReference>
<dbReference type="PRINTS" id="PR00081">
    <property type="entry name" value="GDHRDH"/>
</dbReference>
<dbReference type="Proteomes" id="UP000570517">
    <property type="component" value="Unassembled WGS sequence"/>
</dbReference>
<sequence length="250" mass="25546">MRAAIVTGASRNIGLAIARRLLADGWNVCLTGRDQAGVVAAAAALADDGAGDAVRWFAGDISVEADVDRLVREVENAWGAIDAVVNNAGIRAHGPIESIQLEHWDAVLATVLTGAFLTSKAVLPGMRERRWGRIVNIAGMSGQSGAAGRAPVIAAKAGLIGLTKACAHEAGGSGVTVNAISPGLIDTERRPGLGDSGVAEKHYQHLGEQSNPVGRIGTVDDVAGTVSYLCGEDAGYVTGQVISVNGGAYM</sequence>
<gene>
    <name evidence="8" type="ORF">HLY00_5086</name>
</gene>
<dbReference type="AlphaFoldDB" id="A0A850Q070"/>
<dbReference type="SMART" id="SM00822">
    <property type="entry name" value="PKS_KR"/>
    <property type="match status" value="1"/>
</dbReference>
<evidence type="ECO:0000259" key="7">
    <source>
        <dbReference type="SMART" id="SM00822"/>
    </source>
</evidence>
<evidence type="ECO:0000256" key="5">
    <source>
        <dbReference type="ARBA" id="ARBA00040781"/>
    </source>
</evidence>
<evidence type="ECO:0000256" key="2">
    <source>
        <dbReference type="ARBA" id="ARBA00006484"/>
    </source>
</evidence>
<evidence type="ECO:0000313" key="9">
    <source>
        <dbReference type="Proteomes" id="UP000570517"/>
    </source>
</evidence>
<proteinExistence type="inferred from homology"/>
<organism evidence="8 9">
    <name type="scientific">Mycolicibacterium hippocampi</name>
    <dbReference type="NCBI Taxonomy" id="659824"/>
    <lineage>
        <taxon>Bacteria</taxon>
        <taxon>Bacillati</taxon>
        <taxon>Actinomycetota</taxon>
        <taxon>Actinomycetes</taxon>
        <taxon>Mycobacteriales</taxon>
        <taxon>Mycobacteriaceae</taxon>
        <taxon>Mycolicibacterium</taxon>
    </lineage>
</organism>
<dbReference type="GO" id="GO:0004316">
    <property type="term" value="F:3-oxoacyl-[acyl-carrier-protein] reductase (NADPH) activity"/>
    <property type="evidence" value="ECO:0007669"/>
    <property type="project" value="UniProtKB-EC"/>
</dbReference>
<dbReference type="InterPro" id="IPR050259">
    <property type="entry name" value="SDR"/>
</dbReference>
<dbReference type="SUPFAM" id="SSF51735">
    <property type="entry name" value="NAD(P)-binding Rossmann-fold domains"/>
    <property type="match status" value="1"/>
</dbReference>
<protein>
    <recommendedName>
        <fullName evidence="5">3-oxoacyl-[acyl-carrier-protein] reductase MabA</fullName>
    </recommendedName>
</protein>
<dbReference type="EMBL" id="JABFYL010000048">
    <property type="protein sequence ID" value="NVN53116.1"/>
    <property type="molecule type" value="Genomic_DNA"/>
</dbReference>
<evidence type="ECO:0000256" key="6">
    <source>
        <dbReference type="ARBA" id="ARBA00047400"/>
    </source>
</evidence>
<dbReference type="Gene3D" id="3.40.50.720">
    <property type="entry name" value="NAD(P)-binding Rossmann-like Domain"/>
    <property type="match status" value="1"/>
</dbReference>
<keyword evidence="3" id="KW-0964">Secreted</keyword>
<dbReference type="RefSeq" id="WP_178361336.1">
    <property type="nucleotide sequence ID" value="NZ_JABFYL010000048.1"/>
</dbReference>
<accession>A0A850Q070</accession>
<dbReference type="FunFam" id="3.40.50.720:FF:000173">
    <property type="entry name" value="3-oxoacyl-[acyl-carrier protein] reductase"/>
    <property type="match status" value="1"/>
</dbReference>
<comment type="catalytic activity">
    <reaction evidence="6">
        <text>a (3R)-hydroxyacyl-[ACP] + NADP(+) = a 3-oxoacyl-[ACP] + NADPH + H(+)</text>
        <dbReference type="Rhea" id="RHEA:17397"/>
        <dbReference type="Rhea" id="RHEA-COMP:9916"/>
        <dbReference type="Rhea" id="RHEA-COMP:9945"/>
        <dbReference type="ChEBI" id="CHEBI:15378"/>
        <dbReference type="ChEBI" id="CHEBI:57783"/>
        <dbReference type="ChEBI" id="CHEBI:58349"/>
        <dbReference type="ChEBI" id="CHEBI:78776"/>
        <dbReference type="ChEBI" id="CHEBI:78827"/>
        <dbReference type="EC" id="1.1.1.100"/>
    </reaction>
    <physiologicalReaction direction="right-to-left" evidence="6">
        <dbReference type="Rhea" id="RHEA:17399"/>
    </physiologicalReaction>
</comment>
<comment type="caution">
    <text evidence="8">The sequence shown here is derived from an EMBL/GenBank/DDBJ whole genome shotgun (WGS) entry which is preliminary data.</text>
</comment>
<dbReference type="InterPro" id="IPR002347">
    <property type="entry name" value="SDR_fam"/>
</dbReference>
<name>A0A850Q070_9MYCO</name>
<dbReference type="PANTHER" id="PTHR42879:SF2">
    <property type="entry name" value="3-OXOACYL-[ACYL-CARRIER-PROTEIN] REDUCTASE FABG"/>
    <property type="match status" value="1"/>
</dbReference>
<dbReference type="PANTHER" id="PTHR42879">
    <property type="entry name" value="3-OXOACYL-(ACYL-CARRIER-PROTEIN) REDUCTASE"/>
    <property type="match status" value="1"/>
</dbReference>
<reference evidence="8 9" key="1">
    <citation type="submission" date="2020-05" db="EMBL/GenBank/DDBJ databases">
        <title>Draft genome sequence of Mycobacterium hippocampi DL, isolated from European seabass, Dicentrarchus labrax, reared in fish farms.</title>
        <authorList>
            <person name="Stathopoulou P."/>
            <person name="Asimakis E."/>
            <person name="Tzokas K."/>
            <person name="Batargias C."/>
            <person name="Tsiamis G."/>
        </authorList>
    </citation>
    <scope>NUCLEOTIDE SEQUENCE [LARGE SCALE GENOMIC DNA]</scope>
    <source>
        <strain evidence="8 9">DL</strain>
    </source>
</reference>
<evidence type="ECO:0000256" key="4">
    <source>
        <dbReference type="ARBA" id="ARBA00023002"/>
    </source>
</evidence>
<dbReference type="InterPro" id="IPR036291">
    <property type="entry name" value="NAD(P)-bd_dom_sf"/>
</dbReference>
<feature type="domain" description="Ketoreductase" evidence="7">
    <location>
        <begin position="2"/>
        <end position="183"/>
    </location>
</feature>
<comment type="subcellular location">
    <subcellularLocation>
        <location evidence="1">Secreted</location>
        <location evidence="1">Cell wall</location>
    </subcellularLocation>
</comment>
<keyword evidence="9" id="KW-1185">Reference proteome</keyword>
<evidence type="ECO:0000256" key="1">
    <source>
        <dbReference type="ARBA" id="ARBA00004191"/>
    </source>
</evidence>